<reference evidence="3" key="1">
    <citation type="submission" date="2017-10" db="EMBL/GenBank/DDBJ databases">
        <title>Rapid genome shrinkage in a self-fertile nematode reveals novel sperm competition proteins.</title>
        <authorList>
            <person name="Yin D."/>
            <person name="Schwarz E.M."/>
            <person name="Thomas C.G."/>
            <person name="Felde R.L."/>
            <person name="Korf I.F."/>
            <person name="Cutter A.D."/>
            <person name="Schartner C.M."/>
            <person name="Ralston E.J."/>
            <person name="Meyer B.J."/>
            <person name="Haag E.S."/>
        </authorList>
    </citation>
    <scope>NUCLEOTIDE SEQUENCE [LARGE SCALE GENOMIC DNA]</scope>
    <source>
        <strain evidence="3">JU1422</strain>
    </source>
</reference>
<feature type="compositionally biased region" description="Basic residues" evidence="1">
    <location>
        <begin position="55"/>
        <end position="79"/>
    </location>
</feature>
<gene>
    <name evidence="2" type="primary">Cnig_chr_V.g18293</name>
    <name evidence="2" type="ORF">B9Z55_018293</name>
</gene>
<dbReference type="Proteomes" id="UP000230233">
    <property type="component" value="Chromosome V"/>
</dbReference>
<comment type="caution">
    <text evidence="2">The sequence shown here is derived from an EMBL/GenBank/DDBJ whole genome shotgun (WGS) entry which is preliminary data.</text>
</comment>
<accession>A0A2G5TE40</accession>
<dbReference type="PANTHER" id="PTHR47517">
    <property type="entry name" value="C-TYPE LECTIN-RELATED"/>
    <property type="match status" value="1"/>
</dbReference>
<dbReference type="PANTHER" id="PTHR47517:SF2">
    <property type="entry name" value="C-TYPE LECTIN DOMAIN-CONTAINING PROTEIN"/>
    <property type="match status" value="1"/>
</dbReference>
<feature type="region of interest" description="Disordered" evidence="1">
    <location>
        <begin position="36"/>
        <end position="86"/>
    </location>
</feature>
<protein>
    <submittedName>
        <fullName evidence="2">Uncharacterized protein</fullName>
    </submittedName>
</protein>
<evidence type="ECO:0000256" key="1">
    <source>
        <dbReference type="SAM" id="MobiDB-lite"/>
    </source>
</evidence>
<dbReference type="AlphaFoldDB" id="A0A2G5TE40"/>
<dbReference type="EMBL" id="PDUG01000005">
    <property type="protein sequence ID" value="PIC25316.1"/>
    <property type="molecule type" value="Genomic_DNA"/>
</dbReference>
<evidence type="ECO:0000313" key="3">
    <source>
        <dbReference type="Proteomes" id="UP000230233"/>
    </source>
</evidence>
<name>A0A2G5TE40_9PELO</name>
<organism evidence="2 3">
    <name type="scientific">Caenorhabditis nigoni</name>
    <dbReference type="NCBI Taxonomy" id="1611254"/>
    <lineage>
        <taxon>Eukaryota</taxon>
        <taxon>Metazoa</taxon>
        <taxon>Ecdysozoa</taxon>
        <taxon>Nematoda</taxon>
        <taxon>Chromadorea</taxon>
        <taxon>Rhabditida</taxon>
        <taxon>Rhabditina</taxon>
        <taxon>Rhabditomorpha</taxon>
        <taxon>Rhabditoidea</taxon>
        <taxon>Rhabditidae</taxon>
        <taxon>Peloderinae</taxon>
        <taxon>Caenorhabditis</taxon>
    </lineage>
</organism>
<proteinExistence type="predicted"/>
<dbReference type="STRING" id="1611254.A0A2G5TE40"/>
<keyword evidence="3" id="KW-1185">Reference proteome</keyword>
<sequence>MKKVYKASDLNLFLQFERQYEDFNSNHFLFRQPDFSRYDGRFSSSSESSEGRGGRGGHGHGHGGRPRPPRPPVRPRKPREKNNCPADWMIFKRPRDNWRVRVGETTNYRNYKQSGFCWSIYSSPVKEQS</sequence>
<evidence type="ECO:0000313" key="2">
    <source>
        <dbReference type="EMBL" id="PIC25316.1"/>
    </source>
</evidence>